<name>A0A8J2TRE9_9BACI</name>
<dbReference type="InterPro" id="IPR001638">
    <property type="entry name" value="Solute-binding_3/MltF_N"/>
</dbReference>
<comment type="similarity">
    <text evidence="2 6">Belongs to the bacterial solute-binding protein 3 family.</text>
</comment>
<evidence type="ECO:0000313" key="11">
    <source>
        <dbReference type="Proteomes" id="UP000602050"/>
    </source>
</evidence>
<feature type="domain" description="Solute-binding protein family 3/N-terminal" evidence="8">
    <location>
        <begin position="44"/>
        <end position="263"/>
    </location>
</feature>
<dbReference type="InterPro" id="IPR018313">
    <property type="entry name" value="SBP_3_CS"/>
</dbReference>
<evidence type="ECO:0000256" key="5">
    <source>
        <dbReference type="ARBA" id="ARBA00023288"/>
    </source>
</evidence>
<dbReference type="GO" id="GO:0016020">
    <property type="term" value="C:membrane"/>
    <property type="evidence" value="ECO:0007669"/>
    <property type="project" value="InterPro"/>
</dbReference>
<dbReference type="PROSITE" id="PS01039">
    <property type="entry name" value="SBP_BACTERIAL_3"/>
    <property type="match status" value="1"/>
</dbReference>
<keyword evidence="3 7" id="KW-0732">Signal</keyword>
<organism evidence="10 11">
    <name type="scientific">Compostibacillus humi</name>
    <dbReference type="NCBI Taxonomy" id="1245525"/>
    <lineage>
        <taxon>Bacteria</taxon>
        <taxon>Bacillati</taxon>
        <taxon>Bacillota</taxon>
        <taxon>Bacilli</taxon>
        <taxon>Bacillales</taxon>
        <taxon>Bacillaceae</taxon>
        <taxon>Compostibacillus</taxon>
    </lineage>
</organism>
<feature type="signal peptide" evidence="7">
    <location>
        <begin position="1"/>
        <end position="21"/>
    </location>
</feature>
<dbReference type="GO" id="GO:0030313">
    <property type="term" value="C:cell envelope"/>
    <property type="evidence" value="ECO:0007669"/>
    <property type="project" value="UniProtKB-SubCell"/>
</dbReference>
<sequence>MNKKWKALIAAMFLFALTVLAACGSSGDESSTEDSDSDSGDKSKLIVGTDATYAPMEYMDDNGNIVGIDIDIVEAVAKEIGVEVEFQNVGWEPLFPAVENGEVDFAVSSITITEERKENFDFTDPYFVANQVILVPEGSDIKSAQDLEDKKVAVQINTTGHIVVQDLLGNTNPNIVATETMPLAISEMLNGNADAAVGDNSVVIDYVKNNPNVELEIIEDDYFEKEYYGLMVKKGNTELLEKLNEGIQKIKENGKLKEITGFDME</sequence>
<accession>A0A8J2TRE9</accession>
<dbReference type="SUPFAM" id="SSF53850">
    <property type="entry name" value="Periplasmic binding protein-like II"/>
    <property type="match status" value="1"/>
</dbReference>
<proteinExistence type="inferred from homology"/>
<dbReference type="InterPro" id="IPR001320">
    <property type="entry name" value="Iontro_rcpt_C"/>
</dbReference>
<feature type="chain" id="PRO_5038910184" evidence="7">
    <location>
        <begin position="22"/>
        <end position="265"/>
    </location>
</feature>
<dbReference type="GO" id="GO:0015276">
    <property type="term" value="F:ligand-gated monoatomic ion channel activity"/>
    <property type="evidence" value="ECO:0007669"/>
    <property type="project" value="InterPro"/>
</dbReference>
<dbReference type="EMBL" id="BMEV01000094">
    <property type="protein sequence ID" value="GFZ89938.1"/>
    <property type="molecule type" value="Genomic_DNA"/>
</dbReference>
<reference evidence="10" key="1">
    <citation type="journal article" date="2014" name="Int. J. Syst. Evol. Microbiol.">
        <title>Complete genome sequence of Corynebacterium casei LMG S-19264T (=DSM 44701T), isolated from a smear-ripened cheese.</title>
        <authorList>
            <consortium name="US DOE Joint Genome Institute (JGI-PGF)"/>
            <person name="Walter F."/>
            <person name="Albersmeier A."/>
            <person name="Kalinowski J."/>
            <person name="Ruckert C."/>
        </authorList>
    </citation>
    <scope>NUCLEOTIDE SEQUENCE</scope>
    <source>
        <strain evidence="10">CGMCC 1.12360</strain>
    </source>
</reference>
<evidence type="ECO:0000259" key="9">
    <source>
        <dbReference type="SMART" id="SM00079"/>
    </source>
</evidence>
<dbReference type="SMART" id="SM00062">
    <property type="entry name" value="PBPb"/>
    <property type="match status" value="1"/>
</dbReference>
<evidence type="ECO:0000256" key="2">
    <source>
        <dbReference type="ARBA" id="ARBA00010333"/>
    </source>
</evidence>
<evidence type="ECO:0000313" key="10">
    <source>
        <dbReference type="EMBL" id="GFZ89938.1"/>
    </source>
</evidence>
<keyword evidence="4" id="KW-0564">Palmitate</keyword>
<dbReference type="AlphaFoldDB" id="A0A8J2TRE9"/>
<evidence type="ECO:0000256" key="1">
    <source>
        <dbReference type="ARBA" id="ARBA00004196"/>
    </source>
</evidence>
<dbReference type="CDD" id="cd13624">
    <property type="entry name" value="PBP2_Arg_Lys_His"/>
    <property type="match status" value="1"/>
</dbReference>
<evidence type="ECO:0000256" key="4">
    <source>
        <dbReference type="ARBA" id="ARBA00023139"/>
    </source>
</evidence>
<comment type="caution">
    <text evidence="10">The sequence shown here is derived from an EMBL/GenBank/DDBJ whole genome shotgun (WGS) entry which is preliminary data.</text>
</comment>
<evidence type="ECO:0000256" key="3">
    <source>
        <dbReference type="ARBA" id="ARBA00022729"/>
    </source>
</evidence>
<dbReference type="Proteomes" id="UP000602050">
    <property type="component" value="Unassembled WGS sequence"/>
</dbReference>
<dbReference type="PROSITE" id="PS51257">
    <property type="entry name" value="PROKAR_LIPOPROTEIN"/>
    <property type="match status" value="1"/>
</dbReference>
<dbReference type="PANTHER" id="PTHR35936:SF17">
    <property type="entry name" value="ARGININE-BINDING EXTRACELLULAR PROTEIN ARTP"/>
    <property type="match status" value="1"/>
</dbReference>
<evidence type="ECO:0000256" key="7">
    <source>
        <dbReference type="SAM" id="SignalP"/>
    </source>
</evidence>
<dbReference type="PANTHER" id="PTHR35936">
    <property type="entry name" value="MEMBRANE-BOUND LYTIC MUREIN TRANSGLYCOSYLASE F"/>
    <property type="match status" value="1"/>
</dbReference>
<reference evidence="10" key="2">
    <citation type="submission" date="2020-09" db="EMBL/GenBank/DDBJ databases">
        <authorList>
            <person name="Sun Q."/>
            <person name="Zhou Y."/>
        </authorList>
    </citation>
    <scope>NUCLEOTIDE SEQUENCE</scope>
    <source>
        <strain evidence="10">CGMCC 1.12360</strain>
    </source>
</reference>
<dbReference type="Gene3D" id="3.40.190.10">
    <property type="entry name" value="Periplasmic binding protein-like II"/>
    <property type="match status" value="2"/>
</dbReference>
<keyword evidence="11" id="KW-1185">Reference proteome</keyword>
<evidence type="ECO:0000259" key="8">
    <source>
        <dbReference type="SMART" id="SM00062"/>
    </source>
</evidence>
<protein>
    <submittedName>
        <fullName evidence="10">Basic amino acid ABC transporter substrate-binding protein</fullName>
    </submittedName>
</protein>
<dbReference type="Pfam" id="PF00497">
    <property type="entry name" value="SBP_bac_3"/>
    <property type="match status" value="1"/>
</dbReference>
<gene>
    <name evidence="10" type="ORF">GCM10010978_31350</name>
</gene>
<dbReference type="RefSeq" id="WP_188393341.1">
    <property type="nucleotide sequence ID" value="NZ_BMEV01000094.1"/>
</dbReference>
<feature type="domain" description="Ionotropic glutamate receptor C-terminal" evidence="9">
    <location>
        <begin position="44"/>
        <end position="264"/>
    </location>
</feature>
<keyword evidence="5" id="KW-0449">Lipoprotein</keyword>
<comment type="subcellular location">
    <subcellularLocation>
        <location evidence="1">Cell envelope</location>
    </subcellularLocation>
</comment>
<dbReference type="SMART" id="SM00079">
    <property type="entry name" value="PBPe"/>
    <property type="match status" value="1"/>
</dbReference>
<evidence type="ECO:0000256" key="6">
    <source>
        <dbReference type="RuleBase" id="RU003744"/>
    </source>
</evidence>